<evidence type="ECO:0000256" key="2">
    <source>
        <dbReference type="SAM" id="Phobius"/>
    </source>
</evidence>
<evidence type="ECO:0000256" key="1">
    <source>
        <dbReference type="SAM" id="MobiDB-lite"/>
    </source>
</evidence>
<feature type="transmembrane region" description="Helical" evidence="2">
    <location>
        <begin position="118"/>
        <end position="141"/>
    </location>
</feature>
<feature type="compositionally biased region" description="Polar residues" evidence="1">
    <location>
        <begin position="175"/>
        <end position="186"/>
    </location>
</feature>
<feature type="transmembrane region" description="Helical" evidence="2">
    <location>
        <begin position="6"/>
        <end position="23"/>
    </location>
</feature>
<feature type="transmembrane region" description="Helical" evidence="2">
    <location>
        <begin position="35"/>
        <end position="57"/>
    </location>
</feature>
<keyword evidence="2" id="KW-0472">Membrane</keyword>
<feature type="transmembrane region" description="Helical" evidence="2">
    <location>
        <begin position="63"/>
        <end position="82"/>
    </location>
</feature>
<comment type="caution">
    <text evidence="3">The sequence shown here is derived from an EMBL/GenBank/DDBJ whole genome shotgun (WGS) entry which is preliminary data.</text>
</comment>
<keyword evidence="2" id="KW-0812">Transmembrane</keyword>
<dbReference type="RefSeq" id="WP_039234564.1">
    <property type="nucleotide sequence ID" value="NZ_JWIQ02000048.1"/>
</dbReference>
<protein>
    <submittedName>
        <fullName evidence="3">Membrane protein</fullName>
    </submittedName>
</protein>
<proteinExistence type="predicted"/>
<keyword evidence="4" id="KW-1185">Reference proteome</keyword>
<evidence type="ECO:0000313" key="3">
    <source>
        <dbReference type="EMBL" id="KKB34256.1"/>
    </source>
</evidence>
<keyword evidence="2" id="KW-1133">Transmembrane helix</keyword>
<gene>
    <name evidence="3" type="ORF">QY95_03998</name>
</gene>
<evidence type="ECO:0000313" key="4">
    <source>
        <dbReference type="Proteomes" id="UP000031563"/>
    </source>
</evidence>
<name>A0A0F5HLU4_BACTR</name>
<feature type="transmembrane region" description="Helical" evidence="2">
    <location>
        <begin position="153"/>
        <end position="170"/>
    </location>
</feature>
<feature type="region of interest" description="Disordered" evidence="1">
    <location>
        <begin position="175"/>
        <end position="194"/>
    </location>
</feature>
<organism evidence="3 4">
    <name type="scientific">Bacillus thermotolerans</name>
    <name type="common">Quasibacillus thermotolerans</name>
    <dbReference type="NCBI Taxonomy" id="1221996"/>
    <lineage>
        <taxon>Bacteria</taxon>
        <taxon>Bacillati</taxon>
        <taxon>Bacillota</taxon>
        <taxon>Bacilli</taxon>
        <taxon>Bacillales</taxon>
        <taxon>Bacillaceae</taxon>
        <taxon>Bacillus</taxon>
    </lineage>
</organism>
<accession>A0A0F5HLU4</accession>
<accession>A0A0F5HKN8</accession>
<reference evidence="3" key="1">
    <citation type="submission" date="2015-02" db="EMBL/GenBank/DDBJ databases">
        <title>Genome Assembly of Bacillaceae bacterium MTCC 8252.</title>
        <authorList>
            <person name="Verma A."/>
            <person name="Khatri I."/>
            <person name="Mual P."/>
            <person name="Subramanian S."/>
            <person name="Krishnamurthi S."/>
        </authorList>
    </citation>
    <scope>NUCLEOTIDE SEQUENCE [LARGE SCALE GENOMIC DNA]</scope>
    <source>
        <strain evidence="3">MTCC 8252</strain>
    </source>
</reference>
<feature type="transmembrane region" description="Helical" evidence="2">
    <location>
        <begin position="89"/>
        <end position="112"/>
    </location>
</feature>
<sequence>MLFLYVTASLLITLLGIMTAIHMMKDRIDKNHMKFMVLSMVISMSYGFTIGVLAGMIFNSSLLFSTFIACAVTTFISVTVCLKLHFHYLAAIESAFSGMMSAMMGTMMVDMLSLLDSYYFLISSVLVTILIVLLSMVDLYSLRYADVIKQFKLWLVLGICGVLAVVFFTFPSPSSITEDPESLDNQPEQHNHHH</sequence>
<dbReference type="Proteomes" id="UP000031563">
    <property type="component" value="Unassembled WGS sequence"/>
</dbReference>
<dbReference type="EMBL" id="JWIR02000087">
    <property type="protein sequence ID" value="KKB34256.1"/>
    <property type="molecule type" value="Genomic_DNA"/>
</dbReference>
<dbReference type="AlphaFoldDB" id="A0A0F5HLU4"/>